<proteinExistence type="predicted"/>
<accession>D3BJQ3</accession>
<dbReference type="EMBL" id="ADBJ01000038">
    <property type="protein sequence ID" value="EFA78133.1"/>
    <property type="molecule type" value="Genomic_DNA"/>
</dbReference>
<sequence length="337" mass="38504">MSQYFKNMSSDVKSISFDVTGKHDSFKPTNEFDYGEDFRKEQFKTKMEKPNQVPLMSSIDSSDKKNHLYIGPNSFVKSCILAYSDHHRIVLRPDDIWISIMTQFSFYLNANSEQLREKLVDFQGKKELTVSANASLFSAPYDDMTLAMTDLIAKNIKDPSIRDWSMPSFSTTTYNDRIVGAVCLMATMKNFFQFKYQLCCGLPSVTLLGSVEDWKSLKDKAQRLVEFDVGEQKLMSKWSAMLLPILDQFIQSVNGKPDISWWNRIANYVGGGSGPTWLSGWITAFTVFSPEGVWLGDKKKIFSMNDATHLTSFEWCFIDTQDMACGFVELDKSHFNV</sequence>
<dbReference type="InParanoid" id="D3BJQ3"/>
<evidence type="ECO:0000313" key="1">
    <source>
        <dbReference type="EMBL" id="EFA78133.1"/>
    </source>
</evidence>
<name>D3BJQ3_HETP5</name>
<dbReference type="FunCoup" id="D3BJQ3">
    <property type="interactions" value="5"/>
</dbReference>
<dbReference type="InterPro" id="IPR025533">
    <property type="entry name" value="DUF4419"/>
</dbReference>
<dbReference type="GeneID" id="31364259"/>
<dbReference type="RefSeq" id="XP_020430259.1">
    <property type="nucleotide sequence ID" value="XM_020579584.1"/>
</dbReference>
<dbReference type="PANTHER" id="PTHR31252:SF11">
    <property type="entry name" value="DUF4419 DOMAIN-CONTAINING PROTEIN"/>
    <property type="match status" value="1"/>
</dbReference>
<dbReference type="PANTHER" id="PTHR31252">
    <property type="entry name" value="DUF4419 DOMAIN-CONTAINING PROTEIN"/>
    <property type="match status" value="1"/>
</dbReference>
<dbReference type="OMA" id="NASSHIM"/>
<dbReference type="STRING" id="670386.D3BJQ3"/>
<evidence type="ECO:0000313" key="2">
    <source>
        <dbReference type="Proteomes" id="UP000001396"/>
    </source>
</evidence>
<dbReference type="AlphaFoldDB" id="D3BJQ3"/>
<reference evidence="1 2" key="1">
    <citation type="journal article" date="2011" name="Genome Res.">
        <title>Phylogeny-wide analysis of social amoeba genomes highlights ancient origins for complex intercellular communication.</title>
        <authorList>
            <person name="Heidel A.J."/>
            <person name="Lawal H.M."/>
            <person name="Felder M."/>
            <person name="Schilde C."/>
            <person name="Helps N.R."/>
            <person name="Tunggal B."/>
            <person name="Rivero F."/>
            <person name="John U."/>
            <person name="Schleicher M."/>
            <person name="Eichinger L."/>
            <person name="Platzer M."/>
            <person name="Noegel A.A."/>
            <person name="Schaap P."/>
            <person name="Gloeckner G."/>
        </authorList>
    </citation>
    <scope>NUCLEOTIDE SEQUENCE [LARGE SCALE GENOMIC DNA]</scope>
    <source>
        <strain evidence="2">ATCC 26659 / Pp 5 / PN500</strain>
    </source>
</reference>
<protein>
    <submittedName>
        <fullName evidence="1">Uncharacterized protein</fullName>
    </submittedName>
</protein>
<gene>
    <name evidence="1" type="ORF">PPL_08782</name>
</gene>
<dbReference type="Pfam" id="PF14388">
    <property type="entry name" value="DUF4419"/>
    <property type="match status" value="1"/>
</dbReference>
<dbReference type="Proteomes" id="UP000001396">
    <property type="component" value="Unassembled WGS sequence"/>
</dbReference>
<comment type="caution">
    <text evidence="1">The sequence shown here is derived from an EMBL/GenBank/DDBJ whole genome shotgun (WGS) entry which is preliminary data.</text>
</comment>
<keyword evidence="2" id="KW-1185">Reference proteome</keyword>
<organism evidence="1 2">
    <name type="scientific">Heterostelium pallidum (strain ATCC 26659 / Pp 5 / PN500)</name>
    <name type="common">Cellular slime mold</name>
    <name type="synonym">Polysphondylium pallidum</name>
    <dbReference type="NCBI Taxonomy" id="670386"/>
    <lineage>
        <taxon>Eukaryota</taxon>
        <taxon>Amoebozoa</taxon>
        <taxon>Evosea</taxon>
        <taxon>Eumycetozoa</taxon>
        <taxon>Dictyostelia</taxon>
        <taxon>Acytosteliales</taxon>
        <taxon>Acytosteliaceae</taxon>
        <taxon>Heterostelium</taxon>
    </lineage>
</organism>